<name>A0AAD3SJE2_NEPGR</name>
<accession>A0AAD3SJE2</accession>
<feature type="compositionally biased region" description="Low complexity" evidence="2">
    <location>
        <begin position="53"/>
        <end position="64"/>
    </location>
</feature>
<feature type="compositionally biased region" description="Polar residues" evidence="2">
    <location>
        <begin position="23"/>
        <end position="32"/>
    </location>
</feature>
<evidence type="ECO:0000256" key="2">
    <source>
        <dbReference type="SAM" id="MobiDB-lite"/>
    </source>
</evidence>
<feature type="region of interest" description="Disordered" evidence="2">
    <location>
        <begin position="138"/>
        <end position="186"/>
    </location>
</feature>
<dbReference type="PANTHER" id="PTHR33083:SF50">
    <property type="entry name" value="PROTEIN S40-7"/>
    <property type="match status" value="1"/>
</dbReference>
<reference evidence="3" key="1">
    <citation type="submission" date="2023-05" db="EMBL/GenBank/DDBJ databases">
        <title>Nepenthes gracilis genome sequencing.</title>
        <authorList>
            <person name="Fukushima K."/>
        </authorList>
    </citation>
    <scope>NUCLEOTIDE SEQUENCE</scope>
    <source>
        <strain evidence="3">SING2019-196</strain>
    </source>
</reference>
<dbReference type="InterPro" id="IPR007608">
    <property type="entry name" value="Senescence_reg_S40"/>
</dbReference>
<keyword evidence="4" id="KW-1185">Reference proteome</keyword>
<evidence type="ECO:0000313" key="4">
    <source>
        <dbReference type="Proteomes" id="UP001279734"/>
    </source>
</evidence>
<evidence type="ECO:0008006" key="5">
    <source>
        <dbReference type="Google" id="ProtNLM"/>
    </source>
</evidence>
<proteinExistence type="inferred from homology"/>
<feature type="compositionally biased region" description="Acidic residues" evidence="2">
    <location>
        <begin position="161"/>
        <end position="172"/>
    </location>
</feature>
<protein>
    <recommendedName>
        <fullName evidence="5">Senescence regulator</fullName>
    </recommendedName>
</protein>
<evidence type="ECO:0000256" key="1">
    <source>
        <dbReference type="ARBA" id="ARBA00034773"/>
    </source>
</evidence>
<dbReference type="GO" id="GO:0010150">
    <property type="term" value="P:leaf senescence"/>
    <property type="evidence" value="ECO:0007669"/>
    <property type="project" value="UniProtKB-ARBA"/>
</dbReference>
<dbReference type="PANTHER" id="PTHR33083">
    <property type="entry name" value="EXPRESSED PROTEIN"/>
    <property type="match status" value="1"/>
</dbReference>
<gene>
    <name evidence="3" type="ORF">Nepgr_014506</name>
</gene>
<feature type="region of interest" description="Disordered" evidence="2">
    <location>
        <begin position="1"/>
        <end position="65"/>
    </location>
</feature>
<organism evidence="3 4">
    <name type="scientific">Nepenthes gracilis</name>
    <name type="common">Slender pitcher plant</name>
    <dbReference type="NCBI Taxonomy" id="150966"/>
    <lineage>
        <taxon>Eukaryota</taxon>
        <taxon>Viridiplantae</taxon>
        <taxon>Streptophyta</taxon>
        <taxon>Embryophyta</taxon>
        <taxon>Tracheophyta</taxon>
        <taxon>Spermatophyta</taxon>
        <taxon>Magnoliopsida</taxon>
        <taxon>eudicotyledons</taxon>
        <taxon>Gunneridae</taxon>
        <taxon>Pentapetalae</taxon>
        <taxon>Caryophyllales</taxon>
        <taxon>Nepenthaceae</taxon>
        <taxon>Nepenthes</taxon>
    </lineage>
</organism>
<dbReference type="Proteomes" id="UP001279734">
    <property type="component" value="Unassembled WGS sequence"/>
</dbReference>
<dbReference type="EMBL" id="BSYO01000012">
    <property type="protein sequence ID" value="GMH12665.1"/>
    <property type="molecule type" value="Genomic_DNA"/>
</dbReference>
<dbReference type="Pfam" id="PF04520">
    <property type="entry name" value="Senescence_reg"/>
    <property type="match status" value="1"/>
</dbReference>
<sequence>MEDKAPFYRRRKPSSSDRFLSLFSHSPPSTASGDELSEGDVLWTGESAESSHHSSPPSTSSTPPLLQRHVNSKVFDGAMNFGVLAAVRDTGHDKNNHSVFNHKTSVSPSSSLSARMIPILPRPPVERSGGMSLKFQQSAPVSVPVMPSNGRTRRKGSGFDSQDDEDDEEESEMLPPHEIVARQSAKSPILSCSVLEGAGRTLKGRDLRQVRNAVFRKTGFID</sequence>
<comment type="similarity">
    <text evidence="1">Belongs to the senescence regulator S40 family.</text>
</comment>
<dbReference type="AlphaFoldDB" id="A0AAD3SJE2"/>
<comment type="caution">
    <text evidence="3">The sequence shown here is derived from an EMBL/GenBank/DDBJ whole genome shotgun (WGS) entry which is preliminary data.</text>
</comment>
<evidence type="ECO:0000313" key="3">
    <source>
        <dbReference type="EMBL" id="GMH12665.1"/>
    </source>
</evidence>